<reference evidence="10" key="1">
    <citation type="submission" date="2023-03" db="EMBL/GenBank/DDBJ databases">
        <title>Massive genome expansion in bonnet fungi (Mycena s.s.) driven by repeated elements and novel gene families across ecological guilds.</title>
        <authorList>
            <consortium name="Lawrence Berkeley National Laboratory"/>
            <person name="Harder C.B."/>
            <person name="Miyauchi S."/>
            <person name="Viragh M."/>
            <person name="Kuo A."/>
            <person name="Thoen E."/>
            <person name="Andreopoulos B."/>
            <person name="Lu D."/>
            <person name="Skrede I."/>
            <person name="Drula E."/>
            <person name="Henrissat B."/>
            <person name="Morin E."/>
            <person name="Kohler A."/>
            <person name="Barry K."/>
            <person name="LaButti K."/>
            <person name="Morin E."/>
            <person name="Salamov A."/>
            <person name="Lipzen A."/>
            <person name="Mereny Z."/>
            <person name="Hegedus B."/>
            <person name="Baldrian P."/>
            <person name="Stursova M."/>
            <person name="Weitz H."/>
            <person name="Taylor A."/>
            <person name="Grigoriev I.V."/>
            <person name="Nagy L.G."/>
            <person name="Martin F."/>
            <person name="Kauserud H."/>
        </authorList>
    </citation>
    <scope>NUCLEOTIDE SEQUENCE</scope>
    <source>
        <strain evidence="10">CBHHK067</strain>
    </source>
</reference>
<dbReference type="PROSITE" id="PS00108">
    <property type="entry name" value="PROTEIN_KINASE_ST"/>
    <property type="match status" value="1"/>
</dbReference>
<evidence type="ECO:0000256" key="8">
    <source>
        <dbReference type="SAM" id="MobiDB-lite"/>
    </source>
</evidence>
<evidence type="ECO:0000313" key="11">
    <source>
        <dbReference type="Proteomes" id="UP001221757"/>
    </source>
</evidence>
<evidence type="ECO:0000256" key="1">
    <source>
        <dbReference type="ARBA" id="ARBA00006529"/>
    </source>
</evidence>
<evidence type="ECO:0000256" key="3">
    <source>
        <dbReference type="ARBA" id="ARBA00022741"/>
    </source>
</evidence>
<comment type="similarity">
    <text evidence="1">Belongs to the protein kinase superfamily. STE Ser/Thr protein kinase family. MAP kinase kinase kinase subfamily.</text>
</comment>
<dbReference type="EMBL" id="JARKIE010000007">
    <property type="protein sequence ID" value="KAJ7706257.1"/>
    <property type="molecule type" value="Genomic_DNA"/>
</dbReference>
<evidence type="ECO:0000256" key="7">
    <source>
        <dbReference type="RuleBase" id="RU000304"/>
    </source>
</evidence>
<evidence type="ECO:0000256" key="6">
    <source>
        <dbReference type="PROSITE-ProRule" id="PRU10141"/>
    </source>
</evidence>
<dbReference type="PANTHER" id="PTHR48016:SF48">
    <property type="entry name" value="SERINE_THREONINE-PROTEIN KINASE BCK1_SLK1_SSP31"/>
    <property type="match status" value="1"/>
</dbReference>
<evidence type="ECO:0000259" key="9">
    <source>
        <dbReference type="PROSITE" id="PS50011"/>
    </source>
</evidence>
<keyword evidence="11" id="KW-1185">Reference proteome</keyword>
<dbReference type="PROSITE" id="PS50011">
    <property type="entry name" value="PROTEIN_KINASE_DOM"/>
    <property type="match status" value="1"/>
</dbReference>
<dbReference type="InterPro" id="IPR017441">
    <property type="entry name" value="Protein_kinase_ATP_BS"/>
</dbReference>
<feature type="compositionally biased region" description="Low complexity" evidence="8">
    <location>
        <begin position="17"/>
        <end position="28"/>
    </location>
</feature>
<dbReference type="PROSITE" id="PS00107">
    <property type="entry name" value="PROTEIN_KINASE_ATP"/>
    <property type="match status" value="1"/>
</dbReference>
<proteinExistence type="inferred from homology"/>
<feature type="binding site" evidence="6">
    <location>
        <position position="97"/>
    </location>
    <ligand>
        <name>ATP</name>
        <dbReference type="ChEBI" id="CHEBI:30616"/>
    </ligand>
</feature>
<dbReference type="Gene3D" id="1.10.510.10">
    <property type="entry name" value="Transferase(Phosphotransferase) domain 1"/>
    <property type="match status" value="1"/>
</dbReference>
<comment type="caution">
    <text evidence="10">The sequence shown here is derived from an EMBL/GenBank/DDBJ whole genome shotgun (WGS) entry which is preliminary data.</text>
</comment>
<organism evidence="10 11">
    <name type="scientific">Mycena rosella</name>
    <name type="common">Pink bonnet</name>
    <name type="synonym">Agaricus rosellus</name>
    <dbReference type="NCBI Taxonomy" id="1033263"/>
    <lineage>
        <taxon>Eukaryota</taxon>
        <taxon>Fungi</taxon>
        <taxon>Dikarya</taxon>
        <taxon>Basidiomycota</taxon>
        <taxon>Agaricomycotina</taxon>
        <taxon>Agaricomycetes</taxon>
        <taxon>Agaricomycetidae</taxon>
        <taxon>Agaricales</taxon>
        <taxon>Marasmiineae</taxon>
        <taxon>Mycenaceae</taxon>
        <taxon>Mycena</taxon>
    </lineage>
</organism>
<keyword evidence="3 6" id="KW-0547">Nucleotide-binding</keyword>
<protein>
    <submittedName>
        <fullName evidence="10">Kinase-like domain-containing protein</fullName>
    </submittedName>
</protein>
<gene>
    <name evidence="10" type="ORF">B0H17DRAFT_1192762</name>
</gene>
<dbReference type="PANTHER" id="PTHR48016">
    <property type="entry name" value="MAP KINASE KINASE KINASE SSK2-RELATED-RELATED"/>
    <property type="match status" value="1"/>
</dbReference>
<dbReference type="InterPro" id="IPR050538">
    <property type="entry name" value="MAP_kinase_kinase_kinase"/>
</dbReference>
<keyword evidence="4 10" id="KW-0418">Kinase</keyword>
<evidence type="ECO:0000256" key="2">
    <source>
        <dbReference type="ARBA" id="ARBA00022679"/>
    </source>
</evidence>
<feature type="compositionally biased region" description="Low complexity" evidence="8">
    <location>
        <begin position="434"/>
        <end position="443"/>
    </location>
</feature>
<evidence type="ECO:0000256" key="4">
    <source>
        <dbReference type="ARBA" id="ARBA00022777"/>
    </source>
</evidence>
<dbReference type="InterPro" id="IPR011009">
    <property type="entry name" value="Kinase-like_dom_sf"/>
</dbReference>
<accession>A0AAD7GVW5</accession>
<feature type="region of interest" description="Disordered" evidence="8">
    <location>
        <begin position="432"/>
        <end position="485"/>
    </location>
</feature>
<dbReference type="FunFam" id="3.30.200.20:FF:000387">
    <property type="entry name" value="Serine/threonine-protein kinase STE11"/>
    <property type="match status" value="1"/>
</dbReference>
<dbReference type="SMART" id="SM00220">
    <property type="entry name" value="S_TKc"/>
    <property type="match status" value="1"/>
</dbReference>
<feature type="region of interest" description="Disordered" evidence="8">
    <location>
        <begin position="16"/>
        <end position="47"/>
    </location>
</feature>
<keyword evidence="7" id="KW-0723">Serine/threonine-protein kinase</keyword>
<sequence>MTSTHTRSQTWAVRPISTVTSASSQSSSGYLNETRERPGVYSNPRPSRSLSSIAVDKTVVSRTTTFQWVRGELIGKGSYGRVYLALNVNSGELIAVKTVERDHADSRHKEVVEALKFESATLKELEHPNIVAYLGWEETMENLNIFLEYVPGGTIGSLLKHGKFQDNVTKFFTVQILAGLEYLHSTGIIHRDLKGDNILVEISGQVRISDFGISKRQDAKGQAFTELRGTIYWMAPEVVDSNKSGYDSKVDIWSLGCVVLEMWSGARPWAGEEVIAVMVKLYKDKLPPPVPPDIILDNLSSHFRDECFAMNPQARPTAGVLRQHPYLELTPGWFACPPVFPAFKFELVHRFREHPYLSPDLGVATTSEIVDSEGRSCIAPLHFPPTKPRSLVLVVAAIWETSEGAAVTGICGQLEGRSGAAAGTRPVYARPHWSYTDSSSQESTSRRDESYSESDNDSNVGMFWKKPPVELQKPSSSSKLFIGGA</sequence>
<dbReference type="Proteomes" id="UP001221757">
    <property type="component" value="Unassembled WGS sequence"/>
</dbReference>
<dbReference type="SUPFAM" id="SSF56112">
    <property type="entry name" value="Protein kinase-like (PK-like)"/>
    <property type="match status" value="1"/>
</dbReference>
<feature type="domain" description="Protein kinase" evidence="9">
    <location>
        <begin position="68"/>
        <end position="327"/>
    </location>
</feature>
<dbReference type="AlphaFoldDB" id="A0AAD7GVW5"/>
<dbReference type="InterPro" id="IPR008271">
    <property type="entry name" value="Ser/Thr_kinase_AS"/>
</dbReference>
<keyword evidence="5 6" id="KW-0067">ATP-binding</keyword>
<name>A0AAD7GVW5_MYCRO</name>
<evidence type="ECO:0000313" key="10">
    <source>
        <dbReference type="EMBL" id="KAJ7706257.1"/>
    </source>
</evidence>
<dbReference type="GO" id="GO:0004709">
    <property type="term" value="F:MAP kinase kinase kinase activity"/>
    <property type="evidence" value="ECO:0007669"/>
    <property type="project" value="UniProtKB-ARBA"/>
</dbReference>
<dbReference type="Pfam" id="PF00069">
    <property type="entry name" value="Pkinase"/>
    <property type="match status" value="1"/>
</dbReference>
<dbReference type="GO" id="GO:0005524">
    <property type="term" value="F:ATP binding"/>
    <property type="evidence" value="ECO:0007669"/>
    <property type="project" value="UniProtKB-UniRule"/>
</dbReference>
<keyword evidence="2" id="KW-0808">Transferase</keyword>
<dbReference type="InterPro" id="IPR000719">
    <property type="entry name" value="Prot_kinase_dom"/>
</dbReference>
<evidence type="ECO:0000256" key="5">
    <source>
        <dbReference type="ARBA" id="ARBA00022840"/>
    </source>
</evidence>